<reference evidence="2" key="2">
    <citation type="journal article" date="2021" name="PeerJ">
        <title>Extensive microbial diversity within the chicken gut microbiome revealed by metagenomics and culture.</title>
        <authorList>
            <person name="Gilroy R."/>
            <person name="Ravi A."/>
            <person name="Getino M."/>
            <person name="Pursley I."/>
            <person name="Horton D.L."/>
            <person name="Alikhan N.F."/>
            <person name="Baker D."/>
            <person name="Gharbi K."/>
            <person name="Hall N."/>
            <person name="Watson M."/>
            <person name="Adriaenssens E.M."/>
            <person name="Foster-Nyarko E."/>
            <person name="Jarju S."/>
            <person name="Secka A."/>
            <person name="Antonio M."/>
            <person name="Oren A."/>
            <person name="Chaudhuri R.R."/>
            <person name="La Ragione R."/>
            <person name="Hildebrand F."/>
            <person name="Pallen M.J."/>
        </authorList>
    </citation>
    <scope>NUCLEOTIDE SEQUENCE</scope>
    <source>
        <strain evidence="2">B1-15692</strain>
    </source>
</reference>
<evidence type="ECO:0000256" key="1">
    <source>
        <dbReference type="SAM" id="SignalP"/>
    </source>
</evidence>
<name>A0A9D9NBJ1_9BACT</name>
<organism evidence="2 3">
    <name type="scientific">Candidatus Cryptobacteroides faecipullorum</name>
    <dbReference type="NCBI Taxonomy" id="2840764"/>
    <lineage>
        <taxon>Bacteria</taxon>
        <taxon>Pseudomonadati</taxon>
        <taxon>Bacteroidota</taxon>
        <taxon>Bacteroidia</taxon>
        <taxon>Bacteroidales</taxon>
        <taxon>Candidatus Cryptobacteroides</taxon>
    </lineage>
</organism>
<sequence>MKTIRMNMKFFCSLALAGFIGTSCSKTVTGPPATLPETVMVKAGLSGYEGQGQALPGETEIKDMQACIFDGGEMVQVFEGLTPSGNTFDLQVNRRSGTLYLIANTAGLIDLKALQEEDVTEDEWLKKSIGLKDNAPVHFFSGSISLDDTPGPELPVSLRRGIARFDLQIRTAGNAAIDKMTLKNAAGSAYILPVKGNSSPDDAARGDVSVTFDTPVTSDAKAVMYAYEQENIGLEIAIEGTIDGKPVTLSKAIDGNLDRNKIYTVTVRKDNIDISLEITLDEWETGGDTELVPASRYSWK</sequence>
<protein>
    <submittedName>
        <fullName evidence="2">Uncharacterized protein</fullName>
    </submittedName>
</protein>
<dbReference type="PROSITE" id="PS51257">
    <property type="entry name" value="PROKAR_LIPOPROTEIN"/>
    <property type="match status" value="1"/>
</dbReference>
<dbReference type="EMBL" id="JADIMH010000038">
    <property type="protein sequence ID" value="MBO8467461.1"/>
    <property type="molecule type" value="Genomic_DNA"/>
</dbReference>
<feature type="signal peptide" evidence="1">
    <location>
        <begin position="1"/>
        <end position="17"/>
    </location>
</feature>
<dbReference type="AlphaFoldDB" id="A0A9D9NBJ1"/>
<keyword evidence="1" id="KW-0732">Signal</keyword>
<accession>A0A9D9NBJ1</accession>
<gene>
    <name evidence="2" type="ORF">IAB99_06830</name>
</gene>
<reference evidence="2" key="1">
    <citation type="submission" date="2020-10" db="EMBL/GenBank/DDBJ databases">
        <authorList>
            <person name="Gilroy R."/>
        </authorList>
    </citation>
    <scope>NUCLEOTIDE SEQUENCE</scope>
    <source>
        <strain evidence="2">B1-15692</strain>
    </source>
</reference>
<comment type="caution">
    <text evidence="2">The sequence shown here is derived from an EMBL/GenBank/DDBJ whole genome shotgun (WGS) entry which is preliminary data.</text>
</comment>
<dbReference type="Gene3D" id="2.60.40.2630">
    <property type="match status" value="1"/>
</dbReference>
<dbReference type="Proteomes" id="UP000823660">
    <property type="component" value="Unassembled WGS sequence"/>
</dbReference>
<feature type="chain" id="PRO_5039688351" evidence="1">
    <location>
        <begin position="18"/>
        <end position="300"/>
    </location>
</feature>
<evidence type="ECO:0000313" key="3">
    <source>
        <dbReference type="Proteomes" id="UP000823660"/>
    </source>
</evidence>
<evidence type="ECO:0000313" key="2">
    <source>
        <dbReference type="EMBL" id="MBO8467461.1"/>
    </source>
</evidence>
<proteinExistence type="predicted"/>